<proteinExistence type="predicted"/>
<dbReference type="EMBL" id="JAPWTJ010003279">
    <property type="protein sequence ID" value="KAJ8959256.1"/>
    <property type="molecule type" value="Genomic_DNA"/>
</dbReference>
<dbReference type="InterPro" id="IPR006578">
    <property type="entry name" value="MADF-dom"/>
</dbReference>
<sequence length="94" mass="10398">MSVLPEIDEESLIDKIKDHPAIYNDQHLDYTNRSKKDEAWQEVASYMGKPGTDVDTNVDMGGPTPQTDSDHLNQSGCGPVPMDSFHGSDLITFC</sequence>
<accession>A0ABQ9IRC7</accession>
<dbReference type="Proteomes" id="UP001162164">
    <property type="component" value="Unassembled WGS sequence"/>
</dbReference>
<evidence type="ECO:0000313" key="3">
    <source>
        <dbReference type="EMBL" id="KAJ8959256.1"/>
    </source>
</evidence>
<organism evidence="3 4">
    <name type="scientific">Molorchus minor</name>
    <dbReference type="NCBI Taxonomy" id="1323400"/>
    <lineage>
        <taxon>Eukaryota</taxon>
        <taxon>Metazoa</taxon>
        <taxon>Ecdysozoa</taxon>
        <taxon>Arthropoda</taxon>
        <taxon>Hexapoda</taxon>
        <taxon>Insecta</taxon>
        <taxon>Pterygota</taxon>
        <taxon>Neoptera</taxon>
        <taxon>Endopterygota</taxon>
        <taxon>Coleoptera</taxon>
        <taxon>Polyphaga</taxon>
        <taxon>Cucujiformia</taxon>
        <taxon>Chrysomeloidea</taxon>
        <taxon>Cerambycidae</taxon>
        <taxon>Lamiinae</taxon>
        <taxon>Monochamini</taxon>
        <taxon>Molorchus</taxon>
    </lineage>
</organism>
<keyword evidence="4" id="KW-1185">Reference proteome</keyword>
<reference evidence="3" key="1">
    <citation type="journal article" date="2023" name="Insect Mol. Biol.">
        <title>Genome sequencing provides insights into the evolution of gene families encoding plant cell wall-degrading enzymes in longhorned beetles.</title>
        <authorList>
            <person name="Shin N.R."/>
            <person name="Okamura Y."/>
            <person name="Kirsch R."/>
            <person name="Pauchet Y."/>
        </authorList>
    </citation>
    <scope>NUCLEOTIDE SEQUENCE</scope>
    <source>
        <strain evidence="3">MMC_N1</strain>
    </source>
</reference>
<evidence type="ECO:0000313" key="4">
    <source>
        <dbReference type="Proteomes" id="UP001162164"/>
    </source>
</evidence>
<feature type="compositionally biased region" description="Polar residues" evidence="1">
    <location>
        <begin position="64"/>
        <end position="76"/>
    </location>
</feature>
<protein>
    <recommendedName>
        <fullName evidence="2">MADF domain-containing protein</fullName>
    </recommendedName>
</protein>
<evidence type="ECO:0000259" key="2">
    <source>
        <dbReference type="Pfam" id="PF10545"/>
    </source>
</evidence>
<feature type="region of interest" description="Disordered" evidence="1">
    <location>
        <begin position="47"/>
        <end position="81"/>
    </location>
</feature>
<feature type="domain" description="MADF" evidence="2">
    <location>
        <begin position="12"/>
        <end position="51"/>
    </location>
</feature>
<dbReference type="Pfam" id="PF10545">
    <property type="entry name" value="MADF_DNA_bdg"/>
    <property type="match status" value="1"/>
</dbReference>
<gene>
    <name evidence="3" type="ORF">NQ317_015854</name>
</gene>
<evidence type="ECO:0000256" key="1">
    <source>
        <dbReference type="SAM" id="MobiDB-lite"/>
    </source>
</evidence>
<name>A0ABQ9IRC7_9CUCU</name>
<comment type="caution">
    <text evidence="3">The sequence shown here is derived from an EMBL/GenBank/DDBJ whole genome shotgun (WGS) entry which is preliminary data.</text>
</comment>